<dbReference type="GO" id="GO:0005634">
    <property type="term" value="C:nucleus"/>
    <property type="evidence" value="ECO:0007669"/>
    <property type="project" value="UniProtKB-SubCell"/>
</dbReference>
<keyword evidence="7" id="KW-0539">Nucleus</keyword>
<dbReference type="PANTHER" id="PTHR22930:SF221">
    <property type="entry name" value="NUCLEASE HARBI1"/>
    <property type="match status" value="1"/>
</dbReference>
<dbReference type="InterPro" id="IPR058353">
    <property type="entry name" value="DUF8040"/>
</dbReference>
<evidence type="ECO:0000256" key="4">
    <source>
        <dbReference type="ARBA" id="ARBA00022722"/>
    </source>
</evidence>
<evidence type="ECO:0000256" key="5">
    <source>
        <dbReference type="ARBA" id="ARBA00022723"/>
    </source>
</evidence>
<comment type="subcellular location">
    <subcellularLocation>
        <location evidence="2">Nucleus</location>
    </subcellularLocation>
</comment>
<evidence type="ECO:0008006" key="13">
    <source>
        <dbReference type="Google" id="ProtNLM"/>
    </source>
</evidence>
<feature type="domain" description="DDE Tnp4" evidence="9">
    <location>
        <begin position="190"/>
        <end position="351"/>
    </location>
</feature>
<feature type="region of interest" description="Disordered" evidence="8">
    <location>
        <begin position="1"/>
        <end position="32"/>
    </location>
</feature>
<keyword evidence="4" id="KW-0540">Nuclease</keyword>
<feature type="domain" description="DUF8040" evidence="10">
    <location>
        <begin position="58"/>
        <end position="154"/>
    </location>
</feature>
<evidence type="ECO:0000256" key="6">
    <source>
        <dbReference type="ARBA" id="ARBA00022801"/>
    </source>
</evidence>
<gene>
    <name evidence="11" type="ORF">TIFTF001_001459</name>
</gene>
<evidence type="ECO:0000313" key="11">
    <source>
        <dbReference type="EMBL" id="GMN26898.1"/>
    </source>
</evidence>
<dbReference type="InterPro" id="IPR045249">
    <property type="entry name" value="HARBI1-like"/>
</dbReference>
<reference evidence="11" key="1">
    <citation type="submission" date="2023-07" db="EMBL/GenBank/DDBJ databases">
        <title>draft genome sequence of fig (Ficus carica).</title>
        <authorList>
            <person name="Takahashi T."/>
            <person name="Nishimura K."/>
        </authorList>
    </citation>
    <scope>NUCLEOTIDE SEQUENCE</scope>
</reference>
<keyword evidence="12" id="KW-1185">Reference proteome</keyword>
<keyword evidence="6" id="KW-0378">Hydrolase</keyword>
<evidence type="ECO:0000259" key="10">
    <source>
        <dbReference type="Pfam" id="PF26138"/>
    </source>
</evidence>
<comment type="cofactor">
    <cofactor evidence="1">
        <name>a divalent metal cation</name>
        <dbReference type="ChEBI" id="CHEBI:60240"/>
    </cofactor>
</comment>
<dbReference type="Proteomes" id="UP001187192">
    <property type="component" value="Unassembled WGS sequence"/>
</dbReference>
<name>A0AA87Z033_FICCA</name>
<comment type="caution">
    <text evidence="11">The sequence shown here is derived from an EMBL/GenBank/DDBJ whole genome shotgun (WGS) entry which is preliminary data.</text>
</comment>
<organism evidence="11 12">
    <name type="scientific">Ficus carica</name>
    <name type="common">Common fig</name>
    <dbReference type="NCBI Taxonomy" id="3494"/>
    <lineage>
        <taxon>Eukaryota</taxon>
        <taxon>Viridiplantae</taxon>
        <taxon>Streptophyta</taxon>
        <taxon>Embryophyta</taxon>
        <taxon>Tracheophyta</taxon>
        <taxon>Spermatophyta</taxon>
        <taxon>Magnoliopsida</taxon>
        <taxon>eudicotyledons</taxon>
        <taxon>Gunneridae</taxon>
        <taxon>Pentapetalae</taxon>
        <taxon>rosids</taxon>
        <taxon>fabids</taxon>
        <taxon>Rosales</taxon>
        <taxon>Moraceae</taxon>
        <taxon>Ficeae</taxon>
        <taxon>Ficus</taxon>
    </lineage>
</organism>
<comment type="similarity">
    <text evidence="3">Belongs to the HARBI1 family.</text>
</comment>
<dbReference type="GO" id="GO:0046872">
    <property type="term" value="F:metal ion binding"/>
    <property type="evidence" value="ECO:0007669"/>
    <property type="project" value="UniProtKB-KW"/>
</dbReference>
<evidence type="ECO:0000256" key="3">
    <source>
        <dbReference type="ARBA" id="ARBA00006958"/>
    </source>
</evidence>
<evidence type="ECO:0000256" key="7">
    <source>
        <dbReference type="ARBA" id="ARBA00023242"/>
    </source>
</evidence>
<dbReference type="GO" id="GO:0016787">
    <property type="term" value="F:hydrolase activity"/>
    <property type="evidence" value="ECO:0007669"/>
    <property type="project" value="UniProtKB-KW"/>
</dbReference>
<dbReference type="Pfam" id="PF13359">
    <property type="entry name" value="DDE_Tnp_4"/>
    <property type="match status" value="1"/>
</dbReference>
<dbReference type="AlphaFoldDB" id="A0AA87Z033"/>
<dbReference type="PANTHER" id="PTHR22930">
    <property type="match status" value="1"/>
</dbReference>
<protein>
    <recommendedName>
        <fullName evidence="13">DDE Tnp4 domain-containing protein</fullName>
    </recommendedName>
</protein>
<dbReference type="EMBL" id="BTGU01000001">
    <property type="protein sequence ID" value="GMN26898.1"/>
    <property type="molecule type" value="Genomic_DNA"/>
</dbReference>
<evidence type="ECO:0000256" key="8">
    <source>
        <dbReference type="SAM" id="MobiDB-lite"/>
    </source>
</evidence>
<accession>A0AA87Z033</accession>
<evidence type="ECO:0000313" key="12">
    <source>
        <dbReference type="Proteomes" id="UP001187192"/>
    </source>
</evidence>
<evidence type="ECO:0000256" key="1">
    <source>
        <dbReference type="ARBA" id="ARBA00001968"/>
    </source>
</evidence>
<evidence type="ECO:0000259" key="9">
    <source>
        <dbReference type="Pfam" id="PF13359"/>
    </source>
</evidence>
<evidence type="ECO:0000256" key="2">
    <source>
        <dbReference type="ARBA" id="ARBA00004123"/>
    </source>
</evidence>
<keyword evidence="5" id="KW-0479">Metal-binding</keyword>
<sequence>MDGVNFASDDEQNDAYYDNVANNRRNDNRNRNRALGRAVVALAGHRLNTRRQSQPMHNSTLTGSMRVEELLNGHEEIIQGMISMKAETFRSLSNLLASRGLLKTTRNMNVNEQLFIFLAICARGETNRHISYLFQHSVETTSRWFYKVLQVICSLKDEFIRPADYTSIQNLIMENSEKYRPWFDGCVGAIDGTHIPCAPRRENADAWINRKGYHSQNVLAACSFDMLFTYILAGYEGSCHDARMLEEALAFHGFPLPPPGKFYLVDSGYANKDCFLSPYRRETYHIPEFRRRRDGLGNRREVFNYTHSSLRNCIERTFGVWKARFKILKGVNNYPMDKQKMIPVACAVVHNFIRMVQVGDPILEQYVADSEPVRGNVDVNADYVFNDGIDGTGPSTGSHQHDPSREAMNGMRDQIANEMWERYQVAPWYKQT</sequence>
<dbReference type="Pfam" id="PF26138">
    <property type="entry name" value="DUF8040"/>
    <property type="match status" value="1"/>
</dbReference>
<dbReference type="GO" id="GO:0004518">
    <property type="term" value="F:nuclease activity"/>
    <property type="evidence" value="ECO:0007669"/>
    <property type="project" value="UniProtKB-KW"/>
</dbReference>
<dbReference type="InterPro" id="IPR027806">
    <property type="entry name" value="HARBI1_dom"/>
</dbReference>
<proteinExistence type="inferred from homology"/>